<dbReference type="WBParaSite" id="nRc.2.0.1.t25236-RA">
    <property type="protein sequence ID" value="nRc.2.0.1.t25236-RA"/>
    <property type="gene ID" value="nRc.2.0.1.g25236"/>
</dbReference>
<proteinExistence type="predicted"/>
<evidence type="ECO:0000313" key="2">
    <source>
        <dbReference type="WBParaSite" id="nRc.2.0.1.t25236-RA"/>
    </source>
</evidence>
<reference evidence="2" key="1">
    <citation type="submission" date="2022-11" db="UniProtKB">
        <authorList>
            <consortium name="WormBaseParasite"/>
        </authorList>
    </citation>
    <scope>IDENTIFICATION</scope>
</reference>
<dbReference type="AlphaFoldDB" id="A0A915JFG7"/>
<dbReference type="Proteomes" id="UP000887565">
    <property type="component" value="Unplaced"/>
</dbReference>
<evidence type="ECO:0000313" key="1">
    <source>
        <dbReference type="Proteomes" id="UP000887565"/>
    </source>
</evidence>
<protein>
    <submittedName>
        <fullName evidence="2">Uncharacterized protein</fullName>
    </submittedName>
</protein>
<name>A0A915JFG7_ROMCU</name>
<sequence>MGPIPAPVAVFADDNFINTLRNFLLSSDGVVNDSGFLVALIKVASKQHRRATIFAAISCWMFKGILENKQSITL</sequence>
<organism evidence="1 2">
    <name type="scientific">Romanomermis culicivorax</name>
    <name type="common">Nematode worm</name>
    <dbReference type="NCBI Taxonomy" id="13658"/>
    <lineage>
        <taxon>Eukaryota</taxon>
        <taxon>Metazoa</taxon>
        <taxon>Ecdysozoa</taxon>
        <taxon>Nematoda</taxon>
        <taxon>Enoplea</taxon>
        <taxon>Dorylaimia</taxon>
        <taxon>Mermithida</taxon>
        <taxon>Mermithoidea</taxon>
        <taxon>Mermithidae</taxon>
        <taxon>Romanomermis</taxon>
    </lineage>
</organism>
<keyword evidence="1" id="KW-1185">Reference proteome</keyword>
<accession>A0A915JFG7</accession>